<gene>
    <name evidence="1" type="ORF">ACAOBT_LOCUS21334</name>
</gene>
<keyword evidence="2" id="KW-1185">Reference proteome</keyword>
<dbReference type="Proteomes" id="UP001152888">
    <property type="component" value="Unassembled WGS sequence"/>
</dbReference>
<accession>A0A9P0PNZ7</accession>
<comment type="caution">
    <text evidence="1">The sequence shown here is derived from an EMBL/GenBank/DDBJ whole genome shotgun (WGS) entry which is preliminary data.</text>
</comment>
<dbReference type="EMBL" id="CAKOFQ010007165">
    <property type="protein sequence ID" value="CAH1993149.1"/>
    <property type="molecule type" value="Genomic_DNA"/>
</dbReference>
<reference evidence="1" key="1">
    <citation type="submission" date="2022-03" db="EMBL/GenBank/DDBJ databases">
        <authorList>
            <person name="Sayadi A."/>
        </authorList>
    </citation>
    <scope>NUCLEOTIDE SEQUENCE</scope>
</reference>
<evidence type="ECO:0000313" key="1">
    <source>
        <dbReference type="EMBL" id="CAH1993149.1"/>
    </source>
</evidence>
<proteinExistence type="predicted"/>
<name>A0A9P0PNZ7_ACAOB</name>
<organism evidence="1 2">
    <name type="scientific">Acanthoscelides obtectus</name>
    <name type="common">Bean weevil</name>
    <name type="synonym">Bruchus obtectus</name>
    <dbReference type="NCBI Taxonomy" id="200917"/>
    <lineage>
        <taxon>Eukaryota</taxon>
        <taxon>Metazoa</taxon>
        <taxon>Ecdysozoa</taxon>
        <taxon>Arthropoda</taxon>
        <taxon>Hexapoda</taxon>
        <taxon>Insecta</taxon>
        <taxon>Pterygota</taxon>
        <taxon>Neoptera</taxon>
        <taxon>Endopterygota</taxon>
        <taxon>Coleoptera</taxon>
        <taxon>Polyphaga</taxon>
        <taxon>Cucujiformia</taxon>
        <taxon>Chrysomeloidea</taxon>
        <taxon>Chrysomelidae</taxon>
        <taxon>Bruchinae</taxon>
        <taxon>Bruchini</taxon>
        <taxon>Acanthoscelides</taxon>
    </lineage>
</organism>
<evidence type="ECO:0000313" key="2">
    <source>
        <dbReference type="Proteomes" id="UP001152888"/>
    </source>
</evidence>
<sequence>MDNYSYWNYWKRALKLHELMAEIENIDDDELILDTIAVLKPVNANEYGSQLIEVEVVFENNNYS</sequence>
<protein>
    <submittedName>
        <fullName evidence="1">Uncharacterized protein</fullName>
    </submittedName>
</protein>
<dbReference type="AlphaFoldDB" id="A0A9P0PNZ7"/>